<evidence type="ECO:0000256" key="1">
    <source>
        <dbReference type="SAM" id="MobiDB-lite"/>
    </source>
</evidence>
<organism evidence="3">
    <name type="scientific">Calcidiscus leptoporus</name>
    <dbReference type="NCBI Taxonomy" id="127549"/>
    <lineage>
        <taxon>Eukaryota</taxon>
        <taxon>Haptista</taxon>
        <taxon>Haptophyta</taxon>
        <taxon>Prymnesiophyceae</taxon>
        <taxon>Coccolithales</taxon>
        <taxon>Calcidiscaceae</taxon>
        <taxon>Calcidiscus</taxon>
    </lineage>
</organism>
<feature type="region of interest" description="Disordered" evidence="1">
    <location>
        <begin position="83"/>
        <end position="107"/>
    </location>
</feature>
<keyword evidence="2" id="KW-0732">Signal</keyword>
<dbReference type="AlphaFoldDB" id="A0A7S0P3J0"/>
<accession>A0A7S0P3J0</accession>
<dbReference type="EMBL" id="HBER01052524">
    <property type="protein sequence ID" value="CAD8550968.1"/>
    <property type="molecule type" value="Transcribed_RNA"/>
</dbReference>
<feature type="signal peptide" evidence="2">
    <location>
        <begin position="1"/>
        <end position="19"/>
    </location>
</feature>
<feature type="chain" id="PRO_5030993240" evidence="2">
    <location>
        <begin position="20"/>
        <end position="419"/>
    </location>
</feature>
<name>A0A7S0P3J0_9EUKA</name>
<gene>
    <name evidence="3" type="ORF">CLEP1334_LOCUS26258</name>
</gene>
<proteinExistence type="predicted"/>
<protein>
    <submittedName>
        <fullName evidence="3">Uncharacterized protein</fullName>
    </submittedName>
</protein>
<evidence type="ECO:0000256" key="2">
    <source>
        <dbReference type="SAM" id="SignalP"/>
    </source>
</evidence>
<sequence>MSSTLATLALIVSFSAAVGLEGDVEAPKFWGKNWVASKNLTEVLQSDTKRPERIGEQMSAMTTWWCEQPGHENSIPCIAQKMRDASPEERKALRDQLKSSTDHERRHELRDEMQAAWCATHMDTALCERWKMQRDKLKPLKEPLKGFGAKLHAPTGLAPASLDTKRNFQKRHAEFTSMQAAWCTPEHKDEAPCLQYEMISADEELRPTIKEKLKTMRPDVRKAQTEAMYEFWCNDPMVDRDETGVCLVWKLGRDKRLSAEQKANFSSPFWPKMPKMPKMPSKLGVKDADAYRKEIEAMHEWYCTKNEPTAPDSMECVHWRMKLKTTSKEERARLHTLTKANFERMSQAAKAVKEARAASDDEAVAKAEAELKELREHGRVAFDAMRRAWCEEGDEGHEKTDDESQVCARWRLEANKAEL</sequence>
<reference evidence="3" key="1">
    <citation type="submission" date="2021-01" db="EMBL/GenBank/DDBJ databases">
        <authorList>
            <person name="Corre E."/>
            <person name="Pelletier E."/>
            <person name="Niang G."/>
            <person name="Scheremetjew M."/>
            <person name="Finn R."/>
            <person name="Kale V."/>
            <person name="Holt S."/>
            <person name="Cochrane G."/>
            <person name="Meng A."/>
            <person name="Brown T."/>
            <person name="Cohen L."/>
        </authorList>
    </citation>
    <scope>NUCLEOTIDE SEQUENCE</scope>
    <source>
        <strain evidence="3">RCC1130</strain>
    </source>
</reference>
<evidence type="ECO:0000313" key="3">
    <source>
        <dbReference type="EMBL" id="CAD8550968.1"/>
    </source>
</evidence>